<organism evidence="2 3">
    <name type="scientific">Mycena maculata</name>
    <dbReference type="NCBI Taxonomy" id="230809"/>
    <lineage>
        <taxon>Eukaryota</taxon>
        <taxon>Fungi</taxon>
        <taxon>Dikarya</taxon>
        <taxon>Basidiomycota</taxon>
        <taxon>Agaricomycotina</taxon>
        <taxon>Agaricomycetes</taxon>
        <taxon>Agaricomycetidae</taxon>
        <taxon>Agaricales</taxon>
        <taxon>Marasmiineae</taxon>
        <taxon>Mycenaceae</taxon>
        <taxon>Mycena</taxon>
    </lineage>
</organism>
<dbReference type="Gene3D" id="3.40.50.1820">
    <property type="entry name" value="alpha/beta hydrolase"/>
    <property type="match status" value="1"/>
</dbReference>
<proteinExistence type="predicted"/>
<dbReference type="Pfam" id="PF00561">
    <property type="entry name" value="Abhydrolase_1"/>
    <property type="match status" value="1"/>
</dbReference>
<dbReference type="GO" id="GO:0016787">
    <property type="term" value="F:hydrolase activity"/>
    <property type="evidence" value="ECO:0007669"/>
    <property type="project" value="UniProtKB-KW"/>
</dbReference>
<comment type="caution">
    <text evidence="2">The sequence shown here is derived from an EMBL/GenBank/DDBJ whole genome shotgun (WGS) entry which is preliminary data.</text>
</comment>
<dbReference type="InterPro" id="IPR000073">
    <property type="entry name" value="AB_hydrolase_1"/>
</dbReference>
<dbReference type="InterPro" id="IPR050471">
    <property type="entry name" value="AB_hydrolase"/>
</dbReference>
<dbReference type="AlphaFoldDB" id="A0AAD7IHQ7"/>
<protein>
    <submittedName>
        <fullName evidence="2">Alpha/Beta hydrolase protein</fullName>
    </submittedName>
</protein>
<dbReference type="EMBL" id="JARJLG010000120">
    <property type="protein sequence ID" value="KAJ7741953.1"/>
    <property type="molecule type" value="Genomic_DNA"/>
</dbReference>
<dbReference type="PANTHER" id="PTHR43433:SF1">
    <property type="entry name" value="BLL5160 PROTEIN"/>
    <property type="match status" value="1"/>
</dbReference>
<dbReference type="InterPro" id="IPR029058">
    <property type="entry name" value="AB_hydrolase_fold"/>
</dbReference>
<reference evidence="2" key="1">
    <citation type="submission" date="2023-03" db="EMBL/GenBank/DDBJ databases">
        <title>Massive genome expansion in bonnet fungi (Mycena s.s.) driven by repeated elements and novel gene families across ecological guilds.</title>
        <authorList>
            <consortium name="Lawrence Berkeley National Laboratory"/>
            <person name="Harder C.B."/>
            <person name="Miyauchi S."/>
            <person name="Viragh M."/>
            <person name="Kuo A."/>
            <person name="Thoen E."/>
            <person name="Andreopoulos B."/>
            <person name="Lu D."/>
            <person name="Skrede I."/>
            <person name="Drula E."/>
            <person name="Henrissat B."/>
            <person name="Morin E."/>
            <person name="Kohler A."/>
            <person name="Barry K."/>
            <person name="LaButti K."/>
            <person name="Morin E."/>
            <person name="Salamov A."/>
            <person name="Lipzen A."/>
            <person name="Mereny Z."/>
            <person name="Hegedus B."/>
            <person name="Baldrian P."/>
            <person name="Stursova M."/>
            <person name="Weitz H."/>
            <person name="Taylor A."/>
            <person name="Grigoriev I.V."/>
            <person name="Nagy L.G."/>
            <person name="Martin F."/>
            <person name="Kauserud H."/>
        </authorList>
    </citation>
    <scope>NUCLEOTIDE SEQUENCE</scope>
    <source>
        <strain evidence="2">CBHHK188m</strain>
    </source>
</reference>
<evidence type="ECO:0000313" key="3">
    <source>
        <dbReference type="Proteomes" id="UP001215280"/>
    </source>
</evidence>
<sequence length="333" mass="36016">MPQVKIKSIAGSANIHYTISTPKNPSAKSIDKILPTVILIHPVYIASELFQPQFADPNLRRFNLVALDLRSHGETSGKVPATYGREAAAADVVKFMEALHIPAAHFVGVSMGSCISLQLAISYPKMALSLTMISPLPLTEPADVAEGREEIHDYWVEAFRTGAKVDQTALLDAVYGALQLGFSSQQTSLISALTARAVPHALKNWGPTKLDEYRIATVDFFVKRTAQTAEAVRKIQCPIKLVHCGADIAYAIEYTAEVLKLLQENGVDARLVEIPGAIHFGNVSHPREINAQIVESVLRCSPGMSIPPAQATVVSPFTAALMKAGYDEDSDSD</sequence>
<accession>A0AAD7IHQ7</accession>
<dbReference type="SUPFAM" id="SSF53474">
    <property type="entry name" value="alpha/beta-Hydrolases"/>
    <property type="match status" value="1"/>
</dbReference>
<dbReference type="PANTHER" id="PTHR43433">
    <property type="entry name" value="HYDROLASE, ALPHA/BETA FOLD FAMILY PROTEIN"/>
    <property type="match status" value="1"/>
</dbReference>
<feature type="domain" description="AB hydrolase-1" evidence="1">
    <location>
        <begin position="35"/>
        <end position="193"/>
    </location>
</feature>
<keyword evidence="3" id="KW-1185">Reference proteome</keyword>
<evidence type="ECO:0000259" key="1">
    <source>
        <dbReference type="Pfam" id="PF00561"/>
    </source>
</evidence>
<gene>
    <name evidence="2" type="ORF">DFH07DRAFT_777881</name>
</gene>
<name>A0AAD7IHQ7_9AGAR</name>
<keyword evidence="2" id="KW-0378">Hydrolase</keyword>
<evidence type="ECO:0000313" key="2">
    <source>
        <dbReference type="EMBL" id="KAJ7741953.1"/>
    </source>
</evidence>
<dbReference type="Proteomes" id="UP001215280">
    <property type="component" value="Unassembled WGS sequence"/>
</dbReference>